<protein>
    <submittedName>
        <fullName evidence="2">Uncharacterized protein</fullName>
    </submittedName>
</protein>
<feature type="compositionally biased region" description="Basic and acidic residues" evidence="1">
    <location>
        <begin position="51"/>
        <end position="60"/>
    </location>
</feature>
<reference evidence="2" key="2">
    <citation type="journal article" date="2019" name="IMA Fungus">
        <title>Genome sequencing and comparison of five Tilletia species to identify candidate genes for the detection of regulated species infecting wheat.</title>
        <authorList>
            <person name="Nguyen H.D.T."/>
            <person name="Sultana T."/>
            <person name="Kesanakurti P."/>
            <person name="Hambleton S."/>
        </authorList>
    </citation>
    <scope>NUCLEOTIDE SEQUENCE</scope>
    <source>
        <strain evidence="2">DAOMC 236422</strain>
    </source>
</reference>
<feature type="region of interest" description="Disordered" evidence="1">
    <location>
        <begin position="35"/>
        <end position="78"/>
    </location>
</feature>
<proteinExistence type="predicted"/>
<comment type="caution">
    <text evidence="2">The sequence shown here is derived from an EMBL/GenBank/DDBJ whole genome shotgun (WGS) entry which is preliminary data.</text>
</comment>
<organism evidence="2 3">
    <name type="scientific">Tilletia walkeri</name>
    <dbReference type="NCBI Taxonomy" id="117179"/>
    <lineage>
        <taxon>Eukaryota</taxon>
        <taxon>Fungi</taxon>
        <taxon>Dikarya</taxon>
        <taxon>Basidiomycota</taxon>
        <taxon>Ustilaginomycotina</taxon>
        <taxon>Exobasidiomycetes</taxon>
        <taxon>Tilletiales</taxon>
        <taxon>Tilletiaceae</taxon>
        <taxon>Tilletia</taxon>
    </lineage>
</organism>
<evidence type="ECO:0000313" key="2">
    <source>
        <dbReference type="EMBL" id="KAE8261296.1"/>
    </source>
</evidence>
<gene>
    <name evidence="2" type="ORF">A4X09_0g7681</name>
</gene>
<keyword evidence="3" id="KW-1185">Reference proteome</keyword>
<name>A0A8X7T144_9BASI</name>
<accession>A0A8X7T144</accession>
<dbReference type="EMBL" id="LWDG02001018">
    <property type="protein sequence ID" value="KAE8261296.1"/>
    <property type="molecule type" value="Genomic_DNA"/>
</dbReference>
<dbReference type="Proteomes" id="UP000078113">
    <property type="component" value="Unassembled WGS sequence"/>
</dbReference>
<evidence type="ECO:0000256" key="1">
    <source>
        <dbReference type="SAM" id="MobiDB-lite"/>
    </source>
</evidence>
<reference evidence="2" key="1">
    <citation type="submission" date="2016-04" db="EMBL/GenBank/DDBJ databases">
        <authorList>
            <person name="Nguyen H.D."/>
            <person name="Samba Siva P."/>
            <person name="Cullis J."/>
            <person name="Levesque C.A."/>
            <person name="Hambleton S."/>
        </authorList>
    </citation>
    <scope>NUCLEOTIDE SEQUENCE</scope>
    <source>
        <strain evidence="2">DAOMC 236422</strain>
    </source>
</reference>
<dbReference type="AlphaFoldDB" id="A0A8X7T144"/>
<evidence type="ECO:0000313" key="3">
    <source>
        <dbReference type="Proteomes" id="UP000078113"/>
    </source>
</evidence>
<sequence>MYDADLAFIRRVEVYRSSSPGVGVRVYFLMPDVPKLGRGTATSEQPSTGEGRIREADQRESVNGVASASGRETCGGRR</sequence>